<feature type="compositionally biased region" description="Basic residues" evidence="1">
    <location>
        <begin position="31"/>
        <end position="41"/>
    </location>
</feature>
<keyword evidence="3" id="KW-1185">Reference proteome</keyword>
<protein>
    <submittedName>
        <fullName evidence="2">Uncharacterized protein</fullName>
    </submittedName>
</protein>
<accession>A0A0C9USB5</accession>
<dbReference type="Proteomes" id="UP000054279">
    <property type="component" value="Unassembled WGS sequence"/>
</dbReference>
<dbReference type="HOGENOM" id="CLU_038402_0_0_1"/>
<dbReference type="EMBL" id="KN837315">
    <property type="protein sequence ID" value="KIJ28110.1"/>
    <property type="molecule type" value="Genomic_DNA"/>
</dbReference>
<evidence type="ECO:0000256" key="1">
    <source>
        <dbReference type="SAM" id="MobiDB-lite"/>
    </source>
</evidence>
<sequence length="480" mass="52913">RNKTQTVAKKDLPKTRQGDVLDQSLIISGTRTRKPTARAKSSKVILPPVSTNQELPTIDEDDENEDRPSVADMLELPIDDILQLEPPADEYIPPGSWNVSESPTATDFSLSTDSVAAIPAERVPVIVKKGAKHAGVKAPKKRDDEDPNKALKEAIILHIPIKSSSGNTCITKIKIPIAKSFEDVREIIHDEIGCGDVPEHHFPDLMLHFSKDTKNTVWPLKSERHWEDAKENWELEVMKKKQTSCVEVRLDSKWLADFEASKKLKNARSKGSNTAGKGAASGNGRAAKVASRAKVTDFYAASDAEDDATVGYDDSEFDASVAAKQAELISVLEDCNTCNANKNPQDHVPCHVNKNGLHKKINHDMVKVWVLSLVKGEAGVTLNLPPKRDPFMEFHHFIPGATIANTLSHRHDRREIPTAVSELEEVTSNLPHRSQSVPPGYGNYGYAPPPVCFMPPPMLPKIFYKAMGYIGDYSSSPEQS</sequence>
<evidence type="ECO:0000313" key="2">
    <source>
        <dbReference type="EMBL" id="KIJ28110.1"/>
    </source>
</evidence>
<dbReference type="AlphaFoldDB" id="A0A0C9USB5"/>
<feature type="non-terminal residue" evidence="2">
    <location>
        <position position="1"/>
    </location>
</feature>
<reference evidence="2 3" key="1">
    <citation type="submission" date="2014-06" db="EMBL/GenBank/DDBJ databases">
        <title>Evolutionary Origins and Diversification of the Mycorrhizal Mutualists.</title>
        <authorList>
            <consortium name="DOE Joint Genome Institute"/>
            <consortium name="Mycorrhizal Genomics Consortium"/>
            <person name="Kohler A."/>
            <person name="Kuo A."/>
            <person name="Nagy L.G."/>
            <person name="Floudas D."/>
            <person name="Copeland A."/>
            <person name="Barry K.W."/>
            <person name="Cichocki N."/>
            <person name="Veneault-Fourrey C."/>
            <person name="LaButti K."/>
            <person name="Lindquist E.A."/>
            <person name="Lipzen A."/>
            <person name="Lundell T."/>
            <person name="Morin E."/>
            <person name="Murat C."/>
            <person name="Riley R."/>
            <person name="Ohm R."/>
            <person name="Sun H."/>
            <person name="Tunlid A."/>
            <person name="Henrissat B."/>
            <person name="Grigoriev I.V."/>
            <person name="Hibbett D.S."/>
            <person name="Martin F."/>
        </authorList>
    </citation>
    <scope>NUCLEOTIDE SEQUENCE [LARGE SCALE GENOMIC DNA]</scope>
    <source>
        <strain evidence="2 3">SS14</strain>
    </source>
</reference>
<evidence type="ECO:0000313" key="3">
    <source>
        <dbReference type="Proteomes" id="UP000054279"/>
    </source>
</evidence>
<organism evidence="2 3">
    <name type="scientific">Sphaerobolus stellatus (strain SS14)</name>
    <dbReference type="NCBI Taxonomy" id="990650"/>
    <lineage>
        <taxon>Eukaryota</taxon>
        <taxon>Fungi</taxon>
        <taxon>Dikarya</taxon>
        <taxon>Basidiomycota</taxon>
        <taxon>Agaricomycotina</taxon>
        <taxon>Agaricomycetes</taxon>
        <taxon>Phallomycetidae</taxon>
        <taxon>Geastrales</taxon>
        <taxon>Sphaerobolaceae</taxon>
        <taxon>Sphaerobolus</taxon>
    </lineage>
</organism>
<proteinExistence type="predicted"/>
<gene>
    <name evidence="2" type="ORF">M422DRAFT_270687</name>
</gene>
<feature type="region of interest" description="Disordered" evidence="1">
    <location>
        <begin position="31"/>
        <end position="67"/>
    </location>
</feature>
<name>A0A0C9USB5_SPHS4</name>
<dbReference type="OrthoDB" id="2994402at2759"/>